<evidence type="ECO:0000256" key="6">
    <source>
        <dbReference type="PIRSR" id="PIRSR601501-1"/>
    </source>
</evidence>
<evidence type="ECO:0000256" key="2">
    <source>
        <dbReference type="ARBA" id="ARBA00009292"/>
    </source>
</evidence>
<dbReference type="GO" id="GO:0016151">
    <property type="term" value="F:nickel cation binding"/>
    <property type="evidence" value="ECO:0007669"/>
    <property type="project" value="InterPro"/>
</dbReference>
<evidence type="ECO:0000256" key="5">
    <source>
        <dbReference type="ARBA" id="ARBA00023002"/>
    </source>
</evidence>
<evidence type="ECO:0000256" key="7">
    <source>
        <dbReference type="RuleBase" id="RU003896"/>
    </source>
</evidence>
<dbReference type="InterPro" id="IPR029014">
    <property type="entry name" value="NiFe-Hase_large"/>
</dbReference>
<proteinExistence type="inferred from homology"/>
<comment type="cofactor">
    <cofactor evidence="6">
        <name>Fe cation</name>
        <dbReference type="ChEBI" id="CHEBI:24875"/>
    </cofactor>
</comment>
<comment type="cofactor">
    <cofactor evidence="1 6">
        <name>Ni(2+)</name>
        <dbReference type="ChEBI" id="CHEBI:49786"/>
    </cofactor>
</comment>
<feature type="binding site" evidence="6">
    <location>
        <position position="65"/>
    </location>
    <ligand>
        <name>Ni(2+)</name>
        <dbReference type="ChEBI" id="CHEBI:49786"/>
    </ligand>
</feature>
<dbReference type="PROSITE" id="PS00507">
    <property type="entry name" value="NI_HGENASE_L_1"/>
    <property type="match status" value="1"/>
</dbReference>
<dbReference type="InterPro" id="IPR001501">
    <property type="entry name" value="Ni-dep_hyd_lsu"/>
</dbReference>
<dbReference type="PROSITE" id="PS00508">
    <property type="entry name" value="NI_HGENASE_L_2"/>
    <property type="match status" value="1"/>
</dbReference>
<name>A0A7C4EQQ0_9BACT</name>
<feature type="binding site" evidence="6">
    <location>
        <position position="397"/>
    </location>
    <ligand>
        <name>Mg(2+)</name>
        <dbReference type="ChEBI" id="CHEBI:18420"/>
    </ligand>
</feature>
<dbReference type="PANTHER" id="PTHR43600:SF2">
    <property type="entry name" value="F420-NON-REDUCING HYDROGENASE VHU SUBUNIT A"/>
    <property type="match status" value="1"/>
</dbReference>
<dbReference type="SUPFAM" id="SSF56762">
    <property type="entry name" value="HydB/Nqo4-like"/>
    <property type="match status" value="1"/>
</dbReference>
<feature type="binding site" evidence="6">
    <location>
        <position position="43"/>
    </location>
    <ligand>
        <name>Mg(2+)</name>
        <dbReference type="ChEBI" id="CHEBI:18420"/>
    </ligand>
</feature>
<reference evidence="8" key="1">
    <citation type="journal article" date="2020" name="mSystems">
        <title>Genome- and Community-Level Interaction Insights into Carbon Utilization and Element Cycling Functions of Hydrothermarchaeota in Hydrothermal Sediment.</title>
        <authorList>
            <person name="Zhou Z."/>
            <person name="Liu Y."/>
            <person name="Xu W."/>
            <person name="Pan J."/>
            <person name="Luo Z.H."/>
            <person name="Li M."/>
        </authorList>
    </citation>
    <scope>NUCLEOTIDE SEQUENCE [LARGE SCALE GENOMIC DNA]</scope>
    <source>
        <strain evidence="8">SpSt-769</strain>
    </source>
</reference>
<feature type="binding site" evidence="6">
    <location>
        <position position="62"/>
    </location>
    <ligand>
        <name>Mg(2+)</name>
        <dbReference type="ChEBI" id="CHEBI:18420"/>
    </ligand>
</feature>
<comment type="caution">
    <text evidence="8">The sequence shown here is derived from an EMBL/GenBank/DDBJ whole genome shotgun (WGS) entry which is preliminary data.</text>
</comment>
<protein>
    <submittedName>
        <fullName evidence="8">Ni/Fe hydrogenase subunit alpha</fullName>
    </submittedName>
</protein>
<gene>
    <name evidence="8" type="ORF">ENV54_00470</name>
</gene>
<dbReference type="InterPro" id="IPR018194">
    <property type="entry name" value="Ni-dep_hyd_lsu_Ni_BS"/>
</dbReference>
<evidence type="ECO:0000256" key="1">
    <source>
        <dbReference type="ARBA" id="ARBA00001967"/>
    </source>
</evidence>
<sequence>MGQRIVIEPVTRVEGHGKITIQLDENGNVVDACFHVTQLRGFEKFCEGRPYSEMPSLVERICGICPISHSIASAKACDEILGVRIPETGDKLRRLVNCGEFIQSHALSFFYLSAPDLALGFDAPPEKRNLIGLLEANPSMASDGIRLRSIGQQVIEACAGKRIHPSWVVPGGVNEPLRKEQRERLLCLIPDGYRIVHRTLAWLKEQFHRFNEEIRTFANFPSLFMGLVNKEGNLEHVNGALRIVDAKGRFVADGVDGASYRSLIGERSESYSYLKSPYYLPLGYPDGMYRVGPAARLNVCNGCGTTMADQEWAEFIRLDRGPVMSSFHNHLARLIEILYSLETMEKLLGEDDILDTRVRSYAKPNFSEGVGIVEAPRGVLIHHYRVDEQGLMQWANMIVATGNNNLAMNKGVLQVAKRFVQGDRIPEAALNRIEGVIRAFDPCLSCSTHAIGGTGLRIELVNSAGEVLDERIYQRGCRTRRVSQNV</sequence>
<dbReference type="AlphaFoldDB" id="A0A7C4EQQ0"/>
<evidence type="ECO:0000313" key="8">
    <source>
        <dbReference type="EMBL" id="HGH59749.1"/>
    </source>
</evidence>
<dbReference type="Gene3D" id="1.10.645.10">
    <property type="entry name" value="Cytochrome-c3 Hydrogenase, chain B"/>
    <property type="match status" value="1"/>
</dbReference>
<keyword evidence="6" id="KW-0408">Iron</keyword>
<feature type="binding site" evidence="6">
    <location>
        <position position="65"/>
    </location>
    <ligand>
        <name>Fe cation</name>
        <dbReference type="ChEBI" id="CHEBI:24875"/>
    </ligand>
</feature>
<keyword evidence="6" id="KW-0460">Magnesium</keyword>
<dbReference type="Pfam" id="PF00374">
    <property type="entry name" value="NiFeSe_Hases"/>
    <property type="match status" value="2"/>
</dbReference>
<dbReference type="EMBL" id="DTGT01000013">
    <property type="protein sequence ID" value="HGH59749.1"/>
    <property type="molecule type" value="Genomic_DNA"/>
</dbReference>
<feature type="binding site" evidence="6">
    <location>
        <position position="443"/>
    </location>
    <ligand>
        <name>Ni(2+)</name>
        <dbReference type="ChEBI" id="CHEBI:49786"/>
    </ligand>
</feature>
<feature type="binding site" evidence="6">
    <location>
        <position position="446"/>
    </location>
    <ligand>
        <name>Fe cation</name>
        <dbReference type="ChEBI" id="CHEBI:24875"/>
    </ligand>
</feature>
<keyword evidence="5 7" id="KW-0560">Oxidoreductase</keyword>
<keyword evidence="4 6" id="KW-0479">Metal-binding</keyword>
<evidence type="ECO:0000256" key="3">
    <source>
        <dbReference type="ARBA" id="ARBA00022596"/>
    </source>
</evidence>
<comment type="similarity">
    <text evidence="2 7">Belongs to the [NiFe]/[NiFeSe] hydrogenase large subunit family.</text>
</comment>
<organism evidence="8">
    <name type="scientific">Desulfomonile tiedjei</name>
    <dbReference type="NCBI Taxonomy" id="2358"/>
    <lineage>
        <taxon>Bacteria</taxon>
        <taxon>Pseudomonadati</taxon>
        <taxon>Thermodesulfobacteriota</taxon>
        <taxon>Desulfomonilia</taxon>
        <taxon>Desulfomonilales</taxon>
        <taxon>Desulfomonilaceae</taxon>
        <taxon>Desulfomonile</taxon>
    </lineage>
</organism>
<accession>A0A7C4EQQ0</accession>
<evidence type="ECO:0000256" key="4">
    <source>
        <dbReference type="ARBA" id="ARBA00022723"/>
    </source>
</evidence>
<dbReference type="GO" id="GO:0008901">
    <property type="term" value="F:ferredoxin hydrogenase activity"/>
    <property type="evidence" value="ECO:0007669"/>
    <property type="project" value="InterPro"/>
</dbReference>
<feature type="binding site" evidence="6">
    <location>
        <position position="449"/>
    </location>
    <ligand>
        <name>Mg(2+)</name>
        <dbReference type="ChEBI" id="CHEBI:18420"/>
    </ligand>
</feature>
<dbReference type="PANTHER" id="PTHR43600">
    <property type="entry name" value="COENZYME F420 HYDROGENASE, SUBUNIT ALPHA"/>
    <property type="match status" value="1"/>
</dbReference>
<keyword evidence="3 6" id="KW-0533">Nickel</keyword>